<protein>
    <submittedName>
        <fullName evidence="1">Uncharacterized protein</fullName>
    </submittedName>
</protein>
<evidence type="ECO:0000313" key="2">
    <source>
        <dbReference type="Proteomes" id="UP000734854"/>
    </source>
</evidence>
<accession>A0A8J5KIS9</accession>
<proteinExistence type="predicted"/>
<gene>
    <name evidence="1" type="ORF">ZIOFF_053692</name>
</gene>
<reference evidence="1 2" key="1">
    <citation type="submission" date="2020-08" db="EMBL/GenBank/DDBJ databases">
        <title>Plant Genome Project.</title>
        <authorList>
            <person name="Zhang R.-G."/>
        </authorList>
    </citation>
    <scope>NUCLEOTIDE SEQUENCE [LARGE SCALE GENOMIC DNA]</scope>
    <source>
        <tissue evidence="1">Rhizome</tissue>
    </source>
</reference>
<comment type="caution">
    <text evidence="1">The sequence shown here is derived from an EMBL/GenBank/DDBJ whole genome shotgun (WGS) entry which is preliminary data.</text>
</comment>
<organism evidence="1 2">
    <name type="scientific">Zingiber officinale</name>
    <name type="common">Ginger</name>
    <name type="synonym">Amomum zingiber</name>
    <dbReference type="NCBI Taxonomy" id="94328"/>
    <lineage>
        <taxon>Eukaryota</taxon>
        <taxon>Viridiplantae</taxon>
        <taxon>Streptophyta</taxon>
        <taxon>Embryophyta</taxon>
        <taxon>Tracheophyta</taxon>
        <taxon>Spermatophyta</taxon>
        <taxon>Magnoliopsida</taxon>
        <taxon>Liliopsida</taxon>
        <taxon>Zingiberales</taxon>
        <taxon>Zingiberaceae</taxon>
        <taxon>Zingiber</taxon>
    </lineage>
</organism>
<sequence>MDRCSRLARDVTAQEVSLHGQTFTVRLIVDNIRASDVGLTQNASYFSRMNPLEVCQLHICTFMNVASSRLASSVCLHQVSFLSIITQG</sequence>
<dbReference type="EMBL" id="JACMSC010000015">
    <property type="protein sequence ID" value="KAG6485163.1"/>
    <property type="molecule type" value="Genomic_DNA"/>
</dbReference>
<evidence type="ECO:0000313" key="1">
    <source>
        <dbReference type="EMBL" id="KAG6485163.1"/>
    </source>
</evidence>
<keyword evidence="2" id="KW-1185">Reference proteome</keyword>
<dbReference type="Proteomes" id="UP000734854">
    <property type="component" value="Unassembled WGS sequence"/>
</dbReference>
<name>A0A8J5KIS9_ZINOF</name>
<dbReference type="AlphaFoldDB" id="A0A8J5KIS9"/>